<dbReference type="PANTHER" id="PTHR11527">
    <property type="entry name" value="HEAT-SHOCK PROTEIN 20 FAMILY MEMBER"/>
    <property type="match status" value="1"/>
</dbReference>
<accession>A0ABW8BQ98</accession>
<evidence type="ECO:0000313" key="4">
    <source>
        <dbReference type="EMBL" id="MFI8748753.1"/>
    </source>
</evidence>
<name>A0ABW8BQ98_9GAMM</name>
<keyword evidence="5" id="KW-1185">Reference proteome</keyword>
<reference evidence="4 5" key="1">
    <citation type="submission" date="2024-10" db="EMBL/GenBank/DDBJ databases">
        <title>The Natural Products Discovery Center: Release of the First 8490 Sequenced Strains for Exploring Actinobacteria Biosynthetic Diversity.</title>
        <authorList>
            <person name="Kalkreuter E."/>
            <person name="Kautsar S.A."/>
            <person name="Yang D."/>
            <person name="Bader C.D."/>
            <person name="Teijaro C.N."/>
            <person name="Fluegel L."/>
            <person name="Davis C.M."/>
            <person name="Simpson J.R."/>
            <person name="Lauterbach L."/>
            <person name="Steele A.D."/>
            <person name="Gui C."/>
            <person name="Meng S."/>
            <person name="Li G."/>
            <person name="Viehrig K."/>
            <person name="Ye F."/>
            <person name="Su P."/>
            <person name="Kiefer A.F."/>
            <person name="Nichols A."/>
            <person name="Cepeda A.J."/>
            <person name="Yan W."/>
            <person name="Fan B."/>
            <person name="Jiang Y."/>
            <person name="Adhikari A."/>
            <person name="Zheng C.-J."/>
            <person name="Schuster L."/>
            <person name="Cowan T.M."/>
            <person name="Smanski M.J."/>
            <person name="Chevrette M.G."/>
            <person name="De Carvalho L.P.S."/>
            <person name="Shen B."/>
        </authorList>
    </citation>
    <scope>NUCLEOTIDE SEQUENCE [LARGE SCALE GENOMIC DNA]</scope>
    <source>
        <strain evidence="4 5">NPDC077409</strain>
    </source>
</reference>
<protein>
    <submittedName>
        <fullName evidence="4">Hsp20/alpha crystallin family protein</fullName>
    </submittedName>
</protein>
<dbReference type="RefSeq" id="WP_083023904.1">
    <property type="nucleotide sequence ID" value="NZ_JBITWC010000002.1"/>
</dbReference>
<gene>
    <name evidence="4" type="ORF">ACIGG6_01930</name>
</gene>
<evidence type="ECO:0000256" key="1">
    <source>
        <dbReference type="PROSITE-ProRule" id="PRU00285"/>
    </source>
</evidence>
<dbReference type="Gene3D" id="2.60.40.790">
    <property type="match status" value="1"/>
</dbReference>
<sequence length="167" mass="19277">MEKTANKPVVAGQESSALPASRSLNPLEEFDRLMEGFFERSWLKPFFRDDVIKERLGFFAQNNPKIDIIDREKELVVRAEMPGVDRKEIDIEITDHAVMLKGRRSGETEEKKDEYYHSEIWQGAFARTIALPVDVDTQHAEAKFKDGILTITMPKSKQALRRKLEVK</sequence>
<evidence type="ECO:0000313" key="5">
    <source>
        <dbReference type="Proteomes" id="UP001614338"/>
    </source>
</evidence>
<dbReference type="CDD" id="cd06464">
    <property type="entry name" value="ACD_sHsps-like"/>
    <property type="match status" value="1"/>
</dbReference>
<dbReference type="InterPro" id="IPR002068">
    <property type="entry name" value="A-crystallin/Hsp20_dom"/>
</dbReference>
<proteinExistence type="inferred from homology"/>
<feature type="domain" description="SHSP" evidence="3">
    <location>
        <begin position="57"/>
        <end position="167"/>
    </location>
</feature>
<dbReference type="Proteomes" id="UP001614338">
    <property type="component" value="Unassembled WGS sequence"/>
</dbReference>
<dbReference type="InterPro" id="IPR008978">
    <property type="entry name" value="HSP20-like_chaperone"/>
</dbReference>
<organism evidence="4 5">
    <name type="scientific">Vreelandella lionensis</name>
    <dbReference type="NCBI Taxonomy" id="1144478"/>
    <lineage>
        <taxon>Bacteria</taxon>
        <taxon>Pseudomonadati</taxon>
        <taxon>Pseudomonadota</taxon>
        <taxon>Gammaproteobacteria</taxon>
        <taxon>Oceanospirillales</taxon>
        <taxon>Halomonadaceae</taxon>
        <taxon>Vreelandella</taxon>
    </lineage>
</organism>
<dbReference type="InterPro" id="IPR031107">
    <property type="entry name" value="Small_HSP"/>
</dbReference>
<dbReference type="SUPFAM" id="SSF49764">
    <property type="entry name" value="HSP20-like chaperones"/>
    <property type="match status" value="1"/>
</dbReference>
<comment type="caution">
    <text evidence="4">The sequence shown here is derived from an EMBL/GenBank/DDBJ whole genome shotgun (WGS) entry which is preliminary data.</text>
</comment>
<dbReference type="PROSITE" id="PS01031">
    <property type="entry name" value="SHSP"/>
    <property type="match status" value="1"/>
</dbReference>
<dbReference type="EMBL" id="JBITWC010000002">
    <property type="protein sequence ID" value="MFI8748753.1"/>
    <property type="molecule type" value="Genomic_DNA"/>
</dbReference>
<evidence type="ECO:0000259" key="3">
    <source>
        <dbReference type="PROSITE" id="PS01031"/>
    </source>
</evidence>
<comment type="similarity">
    <text evidence="1 2">Belongs to the small heat shock protein (HSP20) family.</text>
</comment>
<dbReference type="Pfam" id="PF00011">
    <property type="entry name" value="HSP20"/>
    <property type="match status" value="1"/>
</dbReference>
<evidence type="ECO:0000256" key="2">
    <source>
        <dbReference type="RuleBase" id="RU003616"/>
    </source>
</evidence>